<dbReference type="Pfam" id="PF00098">
    <property type="entry name" value="zf-CCHC"/>
    <property type="match status" value="1"/>
</dbReference>
<organism evidence="5 6">
    <name type="scientific">Tanacetum coccineum</name>
    <dbReference type="NCBI Taxonomy" id="301880"/>
    <lineage>
        <taxon>Eukaryota</taxon>
        <taxon>Viridiplantae</taxon>
        <taxon>Streptophyta</taxon>
        <taxon>Embryophyta</taxon>
        <taxon>Tracheophyta</taxon>
        <taxon>Spermatophyta</taxon>
        <taxon>Magnoliopsida</taxon>
        <taxon>eudicotyledons</taxon>
        <taxon>Gunneridae</taxon>
        <taxon>Pentapetalae</taxon>
        <taxon>asterids</taxon>
        <taxon>campanulids</taxon>
        <taxon>Asterales</taxon>
        <taxon>Asteraceae</taxon>
        <taxon>Asteroideae</taxon>
        <taxon>Anthemideae</taxon>
        <taxon>Anthemidinae</taxon>
        <taxon>Tanacetum</taxon>
    </lineage>
</organism>
<dbReference type="SMART" id="SM00343">
    <property type="entry name" value="ZnF_C2HC"/>
    <property type="match status" value="1"/>
</dbReference>
<reference evidence="5" key="2">
    <citation type="submission" date="2022-01" db="EMBL/GenBank/DDBJ databases">
        <authorList>
            <person name="Yamashiro T."/>
            <person name="Shiraishi A."/>
            <person name="Satake H."/>
            <person name="Nakayama K."/>
        </authorList>
    </citation>
    <scope>NUCLEOTIDE SEQUENCE</scope>
</reference>
<dbReference type="PROSITE" id="PS50158">
    <property type="entry name" value="ZF_CCHC"/>
    <property type="match status" value="1"/>
</dbReference>
<comment type="caution">
    <text evidence="5">The sequence shown here is derived from an EMBL/GenBank/DDBJ whole genome shotgun (WGS) entry which is preliminary data.</text>
</comment>
<feature type="domain" description="CCHC-type" evidence="4">
    <location>
        <begin position="255"/>
        <end position="270"/>
    </location>
</feature>
<dbReference type="InterPro" id="IPR001878">
    <property type="entry name" value="Znf_CCHC"/>
</dbReference>
<evidence type="ECO:0000313" key="5">
    <source>
        <dbReference type="EMBL" id="GJT71720.1"/>
    </source>
</evidence>
<evidence type="ECO:0000256" key="3">
    <source>
        <dbReference type="SAM" id="MobiDB-lite"/>
    </source>
</evidence>
<dbReference type="EMBL" id="BQNB010018190">
    <property type="protein sequence ID" value="GJT71720.1"/>
    <property type="molecule type" value="Genomic_DNA"/>
</dbReference>
<proteinExistence type="predicted"/>
<evidence type="ECO:0000313" key="6">
    <source>
        <dbReference type="Proteomes" id="UP001151760"/>
    </source>
</evidence>
<evidence type="ECO:0000256" key="2">
    <source>
        <dbReference type="SAM" id="Coils"/>
    </source>
</evidence>
<keyword evidence="1" id="KW-0479">Metal-binding</keyword>
<evidence type="ECO:0000256" key="1">
    <source>
        <dbReference type="PROSITE-ProRule" id="PRU00047"/>
    </source>
</evidence>
<reference evidence="5" key="1">
    <citation type="journal article" date="2022" name="Int. J. Mol. Sci.">
        <title>Draft Genome of Tanacetum Coccineum: Genomic Comparison of Closely Related Tanacetum-Family Plants.</title>
        <authorList>
            <person name="Yamashiro T."/>
            <person name="Shiraishi A."/>
            <person name="Nakayama K."/>
            <person name="Satake H."/>
        </authorList>
    </citation>
    <scope>NUCLEOTIDE SEQUENCE</scope>
</reference>
<keyword evidence="1" id="KW-0863">Zinc-finger</keyword>
<dbReference type="Proteomes" id="UP001151760">
    <property type="component" value="Unassembled WGS sequence"/>
</dbReference>
<keyword evidence="2" id="KW-0175">Coiled coil</keyword>
<dbReference type="Gene3D" id="4.10.60.10">
    <property type="entry name" value="Zinc finger, CCHC-type"/>
    <property type="match status" value="1"/>
</dbReference>
<dbReference type="SUPFAM" id="SSF57756">
    <property type="entry name" value="Retrovirus zinc finger-like domains"/>
    <property type="match status" value="1"/>
</dbReference>
<feature type="region of interest" description="Disordered" evidence="3">
    <location>
        <begin position="182"/>
        <end position="221"/>
    </location>
</feature>
<dbReference type="Pfam" id="PF14223">
    <property type="entry name" value="Retrotran_gag_2"/>
    <property type="match status" value="1"/>
</dbReference>
<dbReference type="InterPro" id="IPR036875">
    <property type="entry name" value="Znf_CCHC_sf"/>
</dbReference>
<evidence type="ECO:0000259" key="4">
    <source>
        <dbReference type="PROSITE" id="PS50158"/>
    </source>
</evidence>
<keyword evidence="1" id="KW-0862">Zinc</keyword>
<feature type="coiled-coil region" evidence="2">
    <location>
        <begin position="399"/>
        <end position="447"/>
    </location>
</feature>
<name>A0ABQ5G7S8_9ASTR</name>
<gene>
    <name evidence="5" type="ORF">Tco_1031006</name>
</gene>
<keyword evidence="6" id="KW-1185">Reference proteome</keyword>
<accession>A0ABQ5G7S8</accession>
<sequence length="566" mass="65632">MTTLITTTTSNSQMHNDIMTAGSKDRPPMLAIGRYAQIRDDIYSTVDACTTAKEIWIAIERLQQDESLNKQDVKTNLFWEFGKFTLRDRESIESYYSRFYKMMNEMVRNKLEVATMQVNVQFLQQLQPQWSRFVTVVKQNIDLDKESYHKFFDILKQYQIEVNEICAEKLARNANPLALTSSSISHAPTRTKGKEIAKPVTPASESASDEDSNPEQDQRDKDIQKNLALIEKTATVAGYRETVGNQMVQQTRIQCFNCKEYGHFAKECRKPKQAKDYAYHKEKMLLCKQTEKGVPLCAEQGDWLDDTDEEPDEQELEAHYIYMAKIQEILTVESRPTFDAEQLEKVQSDDDYNVFANERQHSDKPDSINNIYVVEKVDSNVILDLSDMCDNDGKDDQNVEEYEDERVMLSNLISNLKLDTDKNKKIQKQLKKENASLTHELKECKSALIEPNDVRDRCRSALHQKEVSYDQDDLANIVAPNSAETLILEEESRSKLNKDKVKPYDYTYQNSLYELFTPQTQKSLDQLYFAMKIRKKMWRKSFVKYKPNIVKNIGVLPTQASISSRI</sequence>
<protein>
    <submittedName>
        <fullName evidence="5">Retrovirus-related pol polyprotein from transposon TNT 1-94</fullName>
    </submittedName>
</protein>